<comment type="similarity">
    <text evidence="5">Belongs to the 4-toluene sulfonate uptake permease (TSUP) (TC 2.A.102) family.</text>
</comment>
<dbReference type="InterPro" id="IPR051598">
    <property type="entry name" value="TSUP/Inactive_protease-like"/>
</dbReference>
<dbReference type="PANTHER" id="PTHR43701">
    <property type="entry name" value="MEMBRANE TRANSPORTER PROTEIN MJ0441-RELATED"/>
    <property type="match status" value="1"/>
</dbReference>
<evidence type="ECO:0000256" key="5">
    <source>
        <dbReference type="RuleBase" id="RU363041"/>
    </source>
</evidence>
<name>A0ABU2YDW2_9FLAO</name>
<keyword evidence="7" id="KW-1185">Reference proteome</keyword>
<evidence type="ECO:0000313" key="6">
    <source>
        <dbReference type="EMBL" id="MDT0556197.1"/>
    </source>
</evidence>
<sequence>MEIVEVLGYIGALIIGLVLGLIGGGGSILTVPILVYALTLNPVIATAYSLFVVGTTSLVGAIKNMFKGMVDFRTAIIFAIPAFIAVYITRAFLIPIIPEELFNIGNFMVTKNLAIMLFFAFIMLLASISMIRNKRKEIDEDTQIVYNYPLIIIEGLVVGIITGIVGAGGGFLIIPALVLLAKLPMKKAVATSLFIIAIKSLIGFLGDVQNLDIDWPFLLIFTAISVVGIFIGIWLNKFIDGKKLKKAFGWFVLVMGVYIIYKELVM</sequence>
<dbReference type="RefSeq" id="WP_311333152.1">
    <property type="nucleotide sequence ID" value="NZ_JAVRHZ010000005.1"/>
</dbReference>
<evidence type="ECO:0000313" key="7">
    <source>
        <dbReference type="Proteomes" id="UP001254488"/>
    </source>
</evidence>
<accession>A0ABU2YDW2</accession>
<feature type="transmembrane region" description="Helical" evidence="5">
    <location>
        <begin position="188"/>
        <end position="205"/>
    </location>
</feature>
<feature type="transmembrane region" description="Helical" evidence="5">
    <location>
        <begin position="74"/>
        <end position="93"/>
    </location>
</feature>
<evidence type="ECO:0000256" key="4">
    <source>
        <dbReference type="ARBA" id="ARBA00023136"/>
    </source>
</evidence>
<feature type="transmembrane region" description="Helical" evidence="5">
    <location>
        <begin position="217"/>
        <end position="235"/>
    </location>
</feature>
<evidence type="ECO:0000256" key="3">
    <source>
        <dbReference type="ARBA" id="ARBA00022989"/>
    </source>
</evidence>
<proteinExistence type="inferred from homology"/>
<keyword evidence="5" id="KW-1003">Cell membrane</keyword>
<evidence type="ECO:0000256" key="2">
    <source>
        <dbReference type="ARBA" id="ARBA00022692"/>
    </source>
</evidence>
<feature type="transmembrane region" description="Helical" evidence="5">
    <location>
        <begin position="151"/>
        <end position="181"/>
    </location>
</feature>
<keyword evidence="4 5" id="KW-0472">Membrane</keyword>
<feature type="transmembrane region" description="Helical" evidence="5">
    <location>
        <begin position="6"/>
        <end position="36"/>
    </location>
</feature>
<feature type="transmembrane region" description="Helical" evidence="5">
    <location>
        <begin position="43"/>
        <end position="62"/>
    </location>
</feature>
<feature type="transmembrane region" description="Helical" evidence="5">
    <location>
        <begin position="113"/>
        <end position="131"/>
    </location>
</feature>
<protein>
    <recommendedName>
        <fullName evidence="5">Probable membrane transporter protein</fullName>
    </recommendedName>
</protein>
<feature type="transmembrane region" description="Helical" evidence="5">
    <location>
        <begin position="247"/>
        <end position="264"/>
    </location>
</feature>
<reference evidence="6 7" key="1">
    <citation type="submission" date="2023-09" db="EMBL/GenBank/DDBJ databases">
        <authorList>
            <person name="Rey-Velasco X."/>
        </authorList>
    </citation>
    <scope>NUCLEOTIDE SEQUENCE [LARGE SCALE GENOMIC DNA]</scope>
    <source>
        <strain evidence="6 7">W242</strain>
    </source>
</reference>
<comment type="caution">
    <text evidence="6">The sequence shown here is derived from an EMBL/GenBank/DDBJ whole genome shotgun (WGS) entry which is preliminary data.</text>
</comment>
<dbReference type="Pfam" id="PF01925">
    <property type="entry name" value="TauE"/>
    <property type="match status" value="1"/>
</dbReference>
<dbReference type="PANTHER" id="PTHR43701:SF2">
    <property type="entry name" value="MEMBRANE TRANSPORTER PROTEIN YJNA-RELATED"/>
    <property type="match status" value="1"/>
</dbReference>
<organism evidence="6 7">
    <name type="scientific">Patiriisocius hiemis</name>
    <dbReference type="NCBI Taxonomy" id="3075604"/>
    <lineage>
        <taxon>Bacteria</taxon>
        <taxon>Pseudomonadati</taxon>
        <taxon>Bacteroidota</taxon>
        <taxon>Flavobacteriia</taxon>
        <taxon>Flavobacteriales</taxon>
        <taxon>Flavobacteriaceae</taxon>
        <taxon>Patiriisocius</taxon>
    </lineage>
</organism>
<keyword evidence="3 5" id="KW-1133">Transmembrane helix</keyword>
<comment type="subcellular location">
    <subcellularLocation>
        <location evidence="5">Cell membrane</location>
        <topology evidence="5">Multi-pass membrane protein</topology>
    </subcellularLocation>
    <subcellularLocation>
        <location evidence="1">Membrane</location>
        <topology evidence="1">Multi-pass membrane protein</topology>
    </subcellularLocation>
</comment>
<keyword evidence="2 5" id="KW-0812">Transmembrane</keyword>
<dbReference type="InterPro" id="IPR002781">
    <property type="entry name" value="TM_pro_TauE-like"/>
</dbReference>
<dbReference type="Proteomes" id="UP001254488">
    <property type="component" value="Unassembled WGS sequence"/>
</dbReference>
<dbReference type="EMBL" id="JAVRHZ010000005">
    <property type="protein sequence ID" value="MDT0556197.1"/>
    <property type="molecule type" value="Genomic_DNA"/>
</dbReference>
<gene>
    <name evidence="6" type="ORF">RM538_09285</name>
</gene>
<evidence type="ECO:0000256" key="1">
    <source>
        <dbReference type="ARBA" id="ARBA00004141"/>
    </source>
</evidence>